<evidence type="ECO:0000313" key="12">
    <source>
        <dbReference type="Proteomes" id="UP000009022"/>
    </source>
</evidence>
<dbReference type="PROSITE" id="PS50262">
    <property type="entry name" value="G_PROTEIN_RECEP_F1_2"/>
    <property type="match status" value="1"/>
</dbReference>
<feature type="transmembrane region" description="Helical" evidence="9">
    <location>
        <begin position="61"/>
        <end position="94"/>
    </location>
</feature>
<dbReference type="GO" id="GO:0007186">
    <property type="term" value="P:G protein-coupled receptor signaling pathway"/>
    <property type="evidence" value="ECO:0000318"/>
    <property type="project" value="GO_Central"/>
</dbReference>
<feature type="transmembrane region" description="Helical" evidence="9">
    <location>
        <begin position="242"/>
        <end position="263"/>
    </location>
</feature>
<gene>
    <name evidence="11" type="ORF">TRIADDRAFT_56059</name>
</gene>
<dbReference type="PANTHER" id="PTHR45695">
    <property type="entry name" value="LEUCOKININ RECEPTOR-RELATED"/>
    <property type="match status" value="1"/>
</dbReference>
<dbReference type="eggNOG" id="KOG3656">
    <property type="taxonomic scope" value="Eukaryota"/>
</dbReference>
<dbReference type="KEGG" id="tad:TRIADDRAFT_56059"/>
<feature type="transmembrane region" description="Helical" evidence="9">
    <location>
        <begin position="100"/>
        <end position="121"/>
    </location>
</feature>
<dbReference type="FunCoup" id="B3RTV4">
    <property type="interactions" value="330"/>
</dbReference>
<evidence type="ECO:0000256" key="4">
    <source>
        <dbReference type="ARBA" id="ARBA00023040"/>
    </source>
</evidence>
<reference evidence="11 12" key="1">
    <citation type="journal article" date="2008" name="Nature">
        <title>The Trichoplax genome and the nature of placozoans.</title>
        <authorList>
            <person name="Srivastava M."/>
            <person name="Begovic E."/>
            <person name="Chapman J."/>
            <person name="Putnam N.H."/>
            <person name="Hellsten U."/>
            <person name="Kawashima T."/>
            <person name="Kuo A."/>
            <person name="Mitros T."/>
            <person name="Salamov A."/>
            <person name="Carpenter M.L."/>
            <person name="Signorovitch A.Y."/>
            <person name="Moreno M.A."/>
            <person name="Kamm K."/>
            <person name="Grimwood J."/>
            <person name="Schmutz J."/>
            <person name="Shapiro H."/>
            <person name="Grigoriev I.V."/>
            <person name="Buss L.W."/>
            <person name="Schierwater B."/>
            <person name="Dellaporta S.L."/>
            <person name="Rokhsar D.S."/>
        </authorList>
    </citation>
    <scope>NUCLEOTIDE SEQUENCE [LARGE SCALE GENOMIC DNA]</scope>
    <source>
        <strain evidence="11 12">Grell-BS-1999</strain>
    </source>
</reference>
<dbReference type="Pfam" id="PF00001">
    <property type="entry name" value="7tm_1"/>
    <property type="match status" value="1"/>
</dbReference>
<organism evidence="11 12">
    <name type="scientific">Trichoplax adhaerens</name>
    <name type="common">Trichoplax reptans</name>
    <dbReference type="NCBI Taxonomy" id="10228"/>
    <lineage>
        <taxon>Eukaryota</taxon>
        <taxon>Metazoa</taxon>
        <taxon>Placozoa</taxon>
        <taxon>Uniplacotomia</taxon>
        <taxon>Trichoplacea</taxon>
        <taxon>Trichoplacidae</taxon>
        <taxon>Trichoplax</taxon>
    </lineage>
</organism>
<feature type="transmembrane region" description="Helical" evidence="9">
    <location>
        <begin position="283"/>
        <end position="308"/>
    </location>
</feature>
<feature type="domain" description="G-protein coupled receptors family 1 profile" evidence="10">
    <location>
        <begin position="41"/>
        <end position="307"/>
    </location>
</feature>
<dbReference type="EMBL" id="DS985244">
    <property type="protein sequence ID" value="EDV26203.1"/>
    <property type="molecule type" value="Genomic_DNA"/>
</dbReference>
<dbReference type="PROSITE" id="PS00237">
    <property type="entry name" value="G_PROTEIN_RECEP_F1_1"/>
    <property type="match status" value="1"/>
</dbReference>
<dbReference type="GO" id="GO:0004930">
    <property type="term" value="F:G protein-coupled receptor activity"/>
    <property type="evidence" value="ECO:0007669"/>
    <property type="project" value="UniProtKB-KW"/>
</dbReference>
<evidence type="ECO:0000256" key="1">
    <source>
        <dbReference type="ARBA" id="ARBA00004141"/>
    </source>
</evidence>
<dbReference type="InParanoid" id="B3RTV4"/>
<keyword evidence="6 8" id="KW-0675">Receptor</keyword>
<keyword evidence="3 9" id="KW-1133">Transmembrane helix</keyword>
<evidence type="ECO:0000259" key="10">
    <source>
        <dbReference type="PROSITE" id="PS50262"/>
    </source>
</evidence>
<feature type="transmembrane region" description="Helical" evidence="9">
    <location>
        <begin position="20"/>
        <end position="41"/>
    </location>
</feature>
<dbReference type="PhylomeDB" id="B3RTV4"/>
<dbReference type="OrthoDB" id="5964776at2759"/>
<dbReference type="InterPro" id="IPR000276">
    <property type="entry name" value="GPCR_Rhodpsn"/>
</dbReference>
<keyword evidence="5 9" id="KW-0472">Membrane</keyword>
<evidence type="ECO:0000256" key="5">
    <source>
        <dbReference type="ARBA" id="ARBA00023136"/>
    </source>
</evidence>
<evidence type="ECO:0000256" key="7">
    <source>
        <dbReference type="ARBA" id="ARBA00023224"/>
    </source>
</evidence>
<dbReference type="SUPFAM" id="SSF81321">
    <property type="entry name" value="Family A G protein-coupled receptor-like"/>
    <property type="match status" value="1"/>
</dbReference>
<evidence type="ECO:0000256" key="2">
    <source>
        <dbReference type="ARBA" id="ARBA00022692"/>
    </source>
</evidence>
<dbReference type="Proteomes" id="UP000009022">
    <property type="component" value="Unassembled WGS sequence"/>
</dbReference>
<dbReference type="InterPro" id="IPR017452">
    <property type="entry name" value="GPCR_Rhodpsn_7TM"/>
</dbReference>
<keyword evidence="7 8" id="KW-0807">Transducer</keyword>
<accession>B3RTV4</accession>
<dbReference type="FunFam" id="1.20.1070.10:FF:000278">
    <property type="entry name" value="Trace amine-associated receptor 1"/>
    <property type="match status" value="1"/>
</dbReference>
<evidence type="ECO:0000313" key="11">
    <source>
        <dbReference type="EMBL" id="EDV26203.1"/>
    </source>
</evidence>
<dbReference type="HOGENOM" id="CLU_795312_0_0_1"/>
<dbReference type="CDD" id="cd00637">
    <property type="entry name" value="7tm_classA_rhodopsin-like"/>
    <property type="match status" value="1"/>
</dbReference>
<comment type="subcellular location">
    <subcellularLocation>
        <location evidence="1">Membrane</location>
        <topology evidence="1">Multi-pass membrane protein</topology>
    </subcellularLocation>
</comment>
<dbReference type="AlphaFoldDB" id="B3RTV4"/>
<dbReference type="GeneID" id="6753449"/>
<evidence type="ECO:0000256" key="8">
    <source>
        <dbReference type="RuleBase" id="RU000688"/>
    </source>
</evidence>
<keyword evidence="4 8" id="KW-0297">G-protein coupled receptor</keyword>
<dbReference type="GO" id="GO:0016020">
    <property type="term" value="C:membrane"/>
    <property type="evidence" value="ECO:0007669"/>
    <property type="project" value="UniProtKB-SubCell"/>
</dbReference>
<dbReference type="STRING" id="10228.B3RTV4"/>
<proteinExistence type="inferred from homology"/>
<comment type="similarity">
    <text evidence="8">Belongs to the G-protein coupled receptor 1 family.</text>
</comment>
<dbReference type="Gene3D" id="1.20.1070.10">
    <property type="entry name" value="Rhodopsin 7-helix transmembrane proteins"/>
    <property type="match status" value="1"/>
</dbReference>
<dbReference type="OMA" id="NSCALMH"/>
<keyword evidence="12" id="KW-1185">Reference proteome</keyword>
<protein>
    <recommendedName>
        <fullName evidence="10">G-protein coupled receptors family 1 profile domain-containing protein</fullName>
    </recommendedName>
</protein>
<evidence type="ECO:0000256" key="6">
    <source>
        <dbReference type="ARBA" id="ARBA00023170"/>
    </source>
</evidence>
<evidence type="ECO:0000256" key="9">
    <source>
        <dbReference type="SAM" id="Phobius"/>
    </source>
</evidence>
<keyword evidence="2 8" id="KW-0812">Transmembrane</keyword>
<feature type="transmembrane region" description="Helical" evidence="9">
    <location>
        <begin position="185"/>
        <end position="208"/>
    </location>
</feature>
<dbReference type="CTD" id="6753449"/>
<sequence>MSELQLPNVSSQNYTNRTTAFQFLQIAQIFFSLPSFLSIILNSAILNSIYFSKELSKSPTYYLIGNMVISDIATASLFMTLPIVTVFSLPYAVVDAICRILSLVTGISFMASVLSLTSISIDRYLSILKPMLLASRTKKLKMFKIVIVFIWLLSITASLPFIYLTGALPGPTNSCALMHRGRIGLIFYLLITIILYIVPLAIMSILYFKIYQFLLQRYKEESSKEPGEVKTKTFLDNAKRKSLIRTLIIVTVVFALMTWPFFAMTLGMSITGIGIDDLERESLFLFILCTFAVSFTVCTPVVNPLLLIKYDKNIRSRSSILYNRIRRRISRHNKITNTYTSQTQGSSTP</sequence>
<feature type="transmembrane region" description="Helical" evidence="9">
    <location>
        <begin position="142"/>
        <end position="165"/>
    </location>
</feature>
<dbReference type="PRINTS" id="PR00237">
    <property type="entry name" value="GPCRRHODOPSN"/>
</dbReference>
<evidence type="ECO:0000256" key="3">
    <source>
        <dbReference type="ARBA" id="ARBA00022989"/>
    </source>
</evidence>
<dbReference type="PANTHER" id="PTHR45695:SF9">
    <property type="entry name" value="LEUCOKININ RECEPTOR"/>
    <property type="match status" value="1"/>
</dbReference>
<dbReference type="RefSeq" id="XP_002112236.1">
    <property type="nucleotide sequence ID" value="XM_002112200.1"/>
</dbReference>
<name>B3RTV4_TRIAD</name>